<dbReference type="EMBL" id="BSQG01000003">
    <property type="protein sequence ID" value="GLU47795.1"/>
    <property type="molecule type" value="Genomic_DNA"/>
</dbReference>
<reference evidence="2" key="1">
    <citation type="submission" date="2023-02" db="EMBL/GenBank/DDBJ databases">
        <title>Nocardiopsis ansamitocini NBRC 112285.</title>
        <authorList>
            <person name="Ichikawa N."/>
            <person name="Sato H."/>
            <person name="Tonouchi N."/>
        </authorList>
    </citation>
    <scope>NUCLEOTIDE SEQUENCE</scope>
    <source>
        <strain evidence="2">NBRC 112285</strain>
    </source>
</reference>
<accession>A0A9W6UJ85</accession>
<comment type="caution">
    <text evidence="2">The sequence shown here is derived from an EMBL/GenBank/DDBJ whole genome shotgun (WGS) entry which is preliminary data.</text>
</comment>
<gene>
    <name evidence="2" type="ORF">Nans01_21460</name>
</gene>
<protein>
    <submittedName>
        <fullName evidence="2">Uncharacterized protein</fullName>
    </submittedName>
</protein>
<keyword evidence="3" id="KW-1185">Reference proteome</keyword>
<proteinExistence type="predicted"/>
<organism evidence="2 3">
    <name type="scientific">Nocardiopsis ansamitocini</name>
    <dbReference type="NCBI Taxonomy" id="1670832"/>
    <lineage>
        <taxon>Bacteria</taxon>
        <taxon>Bacillati</taxon>
        <taxon>Actinomycetota</taxon>
        <taxon>Actinomycetes</taxon>
        <taxon>Streptosporangiales</taxon>
        <taxon>Nocardiopsidaceae</taxon>
        <taxon>Nocardiopsis</taxon>
    </lineage>
</organism>
<evidence type="ECO:0000313" key="3">
    <source>
        <dbReference type="Proteomes" id="UP001165092"/>
    </source>
</evidence>
<evidence type="ECO:0000256" key="1">
    <source>
        <dbReference type="SAM" id="Coils"/>
    </source>
</evidence>
<sequence>MLFALRFADSGAIRDKQRDMWFVGENRPRRPFVLDGLAAEADRVEHQVEACGQVLVGYERDRIELEQQVRQLEAQLETIRQARIEAYTRWWNAREDRDRALHLARRLRRRIDRAQRRRTAPLDRPAEG</sequence>
<dbReference type="AlphaFoldDB" id="A0A9W6UJ85"/>
<dbReference type="Proteomes" id="UP001165092">
    <property type="component" value="Unassembled WGS sequence"/>
</dbReference>
<name>A0A9W6UJ85_9ACTN</name>
<feature type="coiled-coil region" evidence="1">
    <location>
        <begin position="55"/>
        <end position="117"/>
    </location>
</feature>
<keyword evidence="1" id="KW-0175">Coiled coil</keyword>
<evidence type="ECO:0000313" key="2">
    <source>
        <dbReference type="EMBL" id="GLU47795.1"/>
    </source>
</evidence>